<comment type="subcellular location">
    <subcellularLocation>
        <location evidence="1">Membrane</location>
        <topology evidence="1">Multi-pass membrane protein</topology>
    </subcellularLocation>
</comment>
<dbReference type="OrthoDB" id="2587356at2759"/>
<dbReference type="EMBL" id="KN847498">
    <property type="protein sequence ID" value="KIW12683.1"/>
    <property type="molecule type" value="Genomic_DNA"/>
</dbReference>
<keyword evidence="2" id="KW-0813">Transport</keyword>
<feature type="transmembrane region" description="Helical" evidence="6">
    <location>
        <begin position="208"/>
        <end position="227"/>
    </location>
</feature>
<feature type="transmembrane region" description="Helical" evidence="6">
    <location>
        <begin position="176"/>
        <end position="196"/>
    </location>
</feature>
<reference evidence="8 9" key="1">
    <citation type="submission" date="2015-01" db="EMBL/GenBank/DDBJ databases">
        <title>The Genome Sequence of Exophiala spinifera CBS89968.</title>
        <authorList>
            <consortium name="The Broad Institute Genomics Platform"/>
            <person name="Cuomo C."/>
            <person name="de Hoog S."/>
            <person name="Gorbushina A."/>
            <person name="Stielow B."/>
            <person name="Teixiera M."/>
            <person name="Abouelleil A."/>
            <person name="Chapman S.B."/>
            <person name="Priest M."/>
            <person name="Young S.K."/>
            <person name="Wortman J."/>
            <person name="Nusbaum C."/>
            <person name="Birren B."/>
        </authorList>
    </citation>
    <scope>NUCLEOTIDE SEQUENCE [LARGE SCALE GENOMIC DNA]</scope>
    <source>
        <strain evidence="8 9">CBS 89968</strain>
    </source>
</reference>
<dbReference type="CDD" id="cd06179">
    <property type="entry name" value="MFS_TRI12_like"/>
    <property type="match status" value="1"/>
</dbReference>
<accession>A0A0D2B190</accession>
<protein>
    <recommendedName>
        <fullName evidence="7">Major facilitator superfamily (MFS) profile domain-containing protein</fullName>
    </recommendedName>
</protein>
<proteinExistence type="predicted"/>
<dbReference type="GO" id="GO:0005886">
    <property type="term" value="C:plasma membrane"/>
    <property type="evidence" value="ECO:0007669"/>
    <property type="project" value="TreeGrafter"/>
</dbReference>
<dbReference type="AlphaFoldDB" id="A0A0D2B190"/>
<keyword evidence="3 6" id="KW-0812">Transmembrane</keyword>
<evidence type="ECO:0000256" key="3">
    <source>
        <dbReference type="ARBA" id="ARBA00022692"/>
    </source>
</evidence>
<feature type="domain" description="Major facilitator superfamily (MFS) profile" evidence="7">
    <location>
        <begin position="49"/>
        <end position="565"/>
    </location>
</feature>
<feature type="transmembrane region" description="Helical" evidence="6">
    <location>
        <begin position="276"/>
        <end position="299"/>
    </location>
</feature>
<dbReference type="Proteomes" id="UP000053328">
    <property type="component" value="Unassembled WGS sequence"/>
</dbReference>
<feature type="transmembrane region" description="Helical" evidence="6">
    <location>
        <begin position="358"/>
        <end position="376"/>
    </location>
</feature>
<dbReference type="Gene3D" id="1.20.1250.20">
    <property type="entry name" value="MFS general substrate transporter like domains"/>
    <property type="match status" value="1"/>
</dbReference>
<dbReference type="VEuPathDB" id="FungiDB:PV08_09961"/>
<organism evidence="8 9">
    <name type="scientific">Exophiala spinifera</name>
    <dbReference type="NCBI Taxonomy" id="91928"/>
    <lineage>
        <taxon>Eukaryota</taxon>
        <taxon>Fungi</taxon>
        <taxon>Dikarya</taxon>
        <taxon>Ascomycota</taxon>
        <taxon>Pezizomycotina</taxon>
        <taxon>Eurotiomycetes</taxon>
        <taxon>Chaetothyriomycetidae</taxon>
        <taxon>Chaetothyriales</taxon>
        <taxon>Herpotrichiellaceae</taxon>
        <taxon>Exophiala</taxon>
    </lineage>
</organism>
<dbReference type="PROSITE" id="PS50850">
    <property type="entry name" value="MFS"/>
    <property type="match status" value="1"/>
</dbReference>
<evidence type="ECO:0000256" key="4">
    <source>
        <dbReference type="ARBA" id="ARBA00022989"/>
    </source>
</evidence>
<feature type="transmembrane region" description="Helical" evidence="6">
    <location>
        <begin position="52"/>
        <end position="77"/>
    </location>
</feature>
<dbReference type="HOGENOM" id="CLU_000960_25_2_1"/>
<evidence type="ECO:0000259" key="7">
    <source>
        <dbReference type="PROSITE" id="PS50850"/>
    </source>
</evidence>
<dbReference type="SUPFAM" id="SSF103473">
    <property type="entry name" value="MFS general substrate transporter"/>
    <property type="match status" value="1"/>
</dbReference>
<keyword evidence="4 6" id="KW-1133">Transmembrane helix</keyword>
<evidence type="ECO:0000313" key="9">
    <source>
        <dbReference type="Proteomes" id="UP000053328"/>
    </source>
</evidence>
<feature type="transmembrane region" description="Helical" evidence="6">
    <location>
        <begin position="388"/>
        <end position="407"/>
    </location>
</feature>
<dbReference type="Pfam" id="PF06609">
    <property type="entry name" value="TRI12"/>
    <property type="match status" value="1"/>
</dbReference>
<dbReference type="InterPro" id="IPR053791">
    <property type="entry name" value="MFS_Tri12-like"/>
</dbReference>
<feature type="transmembrane region" description="Helical" evidence="6">
    <location>
        <begin position="538"/>
        <end position="558"/>
    </location>
</feature>
<dbReference type="InterPro" id="IPR010573">
    <property type="entry name" value="MFS_Str1/Tri12-like"/>
</dbReference>
<dbReference type="PROSITE" id="PS00216">
    <property type="entry name" value="SUGAR_TRANSPORT_1"/>
    <property type="match status" value="1"/>
</dbReference>
<feature type="transmembrane region" description="Helical" evidence="6">
    <location>
        <begin position="119"/>
        <end position="139"/>
    </location>
</feature>
<evidence type="ECO:0000256" key="5">
    <source>
        <dbReference type="ARBA" id="ARBA00023136"/>
    </source>
</evidence>
<keyword evidence="5 6" id="KW-0472">Membrane</keyword>
<dbReference type="InterPro" id="IPR020846">
    <property type="entry name" value="MFS_dom"/>
</dbReference>
<sequence>MANPSKGTPTKSVEPEAFIAHEEKVSIEPSAHNDSGNDFQAYETRNIDMRTVLGLLALAITYECCLFSFVLPAVILLIINQDIGPSNNIAWVATSWTLASAVVMTVAGRCSDIFGRRNFFLFGNVLGVIGCTIACRAMNVSVLILGSSILGLSGGLQQLAFAAANEIVPKRNRGQTMAMMTLVSLPGSAFGAPIAYRIISVTSWRWTYYVALIVNGIALVLILVFYWPPNFLGLHPEGKSRRRQFSELDFMGLLLFGGGLTVFLVGIGFGGNPYPWTSAVVLCPTIIGFLSVFVGFPAWEVYSPDKITKLCPPRLMRNVRAVVVPLAVSFVSGMALISLGILWPQQIARLFTTVPKTIGWYGLANQGSATVGLMLAGQTFASLRRTRWQFIFIVTMMAVFLGLNATVNQYTPARAVVFVGLASAMIGATNCLSILIVQLGSCDEDIGVATGLVNSTRMVGGAVGVAIYSSLLANRIASTWARDIGRALLEAGLPASSLASFLSGLQLGDVTNVPGTTPSIIEAGVNAQKGVFVNAFRLIYCVTVAFGGLAIIGALFVANVDDKLTK</sequence>
<dbReference type="GO" id="GO:0022857">
    <property type="term" value="F:transmembrane transporter activity"/>
    <property type="evidence" value="ECO:0007669"/>
    <property type="project" value="InterPro"/>
</dbReference>
<evidence type="ECO:0000256" key="6">
    <source>
        <dbReference type="SAM" id="Phobius"/>
    </source>
</evidence>
<evidence type="ECO:0000256" key="2">
    <source>
        <dbReference type="ARBA" id="ARBA00022448"/>
    </source>
</evidence>
<name>A0A0D2B190_9EURO</name>
<feature type="transmembrane region" description="Helical" evidence="6">
    <location>
        <begin position="248"/>
        <end position="270"/>
    </location>
</feature>
<keyword evidence="9" id="KW-1185">Reference proteome</keyword>
<evidence type="ECO:0000256" key="1">
    <source>
        <dbReference type="ARBA" id="ARBA00004141"/>
    </source>
</evidence>
<feature type="transmembrane region" description="Helical" evidence="6">
    <location>
        <begin position="413"/>
        <end position="437"/>
    </location>
</feature>
<dbReference type="RefSeq" id="XP_016232899.1">
    <property type="nucleotide sequence ID" value="XM_016384276.1"/>
</dbReference>
<dbReference type="PANTHER" id="PTHR23501:SF109">
    <property type="entry name" value="MAJOR FACILITATOR SUPERFAMILY (MFS) PROFILE DOMAIN-CONTAINING PROTEIN-RELATED"/>
    <property type="match status" value="1"/>
</dbReference>
<dbReference type="InterPro" id="IPR005829">
    <property type="entry name" value="Sugar_transporter_CS"/>
</dbReference>
<feature type="transmembrane region" description="Helical" evidence="6">
    <location>
        <begin position="89"/>
        <end position="107"/>
    </location>
</feature>
<feature type="transmembrane region" description="Helical" evidence="6">
    <location>
        <begin position="319"/>
        <end position="343"/>
    </location>
</feature>
<dbReference type="InterPro" id="IPR036259">
    <property type="entry name" value="MFS_trans_sf"/>
</dbReference>
<dbReference type="PANTHER" id="PTHR23501">
    <property type="entry name" value="MAJOR FACILITATOR SUPERFAMILY"/>
    <property type="match status" value="1"/>
</dbReference>
<dbReference type="GeneID" id="27337044"/>
<evidence type="ECO:0000313" key="8">
    <source>
        <dbReference type="EMBL" id="KIW12683.1"/>
    </source>
</evidence>
<gene>
    <name evidence="8" type="ORF">PV08_09961</name>
</gene>